<evidence type="ECO:0000313" key="1">
    <source>
        <dbReference type="EMBL" id="KIY43073.1"/>
    </source>
</evidence>
<evidence type="ECO:0000313" key="2">
    <source>
        <dbReference type="Proteomes" id="UP000054144"/>
    </source>
</evidence>
<dbReference type="EMBL" id="KN882118">
    <property type="protein sequence ID" value="KIY43073.1"/>
    <property type="molecule type" value="Genomic_DNA"/>
</dbReference>
<proteinExistence type="predicted"/>
<gene>
    <name evidence="1" type="ORF">FISHEDRAFT_62931</name>
</gene>
<protein>
    <submittedName>
        <fullName evidence="1">Uncharacterized protein</fullName>
    </submittedName>
</protein>
<reference evidence="1 2" key="1">
    <citation type="journal article" date="2015" name="Fungal Genet. Biol.">
        <title>Evolution of novel wood decay mechanisms in Agaricales revealed by the genome sequences of Fistulina hepatica and Cylindrobasidium torrendii.</title>
        <authorList>
            <person name="Floudas D."/>
            <person name="Held B.W."/>
            <person name="Riley R."/>
            <person name="Nagy L.G."/>
            <person name="Koehler G."/>
            <person name="Ransdell A.S."/>
            <person name="Younus H."/>
            <person name="Chow J."/>
            <person name="Chiniquy J."/>
            <person name="Lipzen A."/>
            <person name="Tritt A."/>
            <person name="Sun H."/>
            <person name="Haridas S."/>
            <person name="LaButti K."/>
            <person name="Ohm R.A."/>
            <person name="Kues U."/>
            <person name="Blanchette R.A."/>
            <person name="Grigoriev I.V."/>
            <person name="Minto R.E."/>
            <person name="Hibbett D.S."/>
        </authorList>
    </citation>
    <scope>NUCLEOTIDE SEQUENCE [LARGE SCALE GENOMIC DNA]</scope>
    <source>
        <strain evidence="1 2">ATCC 64428</strain>
    </source>
</reference>
<dbReference type="AlphaFoldDB" id="A0A0D6ZZT7"/>
<accession>A0A0D6ZZT7</accession>
<organism evidence="1 2">
    <name type="scientific">Fistulina hepatica ATCC 64428</name>
    <dbReference type="NCBI Taxonomy" id="1128425"/>
    <lineage>
        <taxon>Eukaryota</taxon>
        <taxon>Fungi</taxon>
        <taxon>Dikarya</taxon>
        <taxon>Basidiomycota</taxon>
        <taxon>Agaricomycotina</taxon>
        <taxon>Agaricomycetes</taxon>
        <taxon>Agaricomycetidae</taxon>
        <taxon>Agaricales</taxon>
        <taxon>Fistulinaceae</taxon>
        <taxon>Fistulina</taxon>
    </lineage>
</organism>
<dbReference type="Proteomes" id="UP000054144">
    <property type="component" value="Unassembled WGS sequence"/>
</dbReference>
<keyword evidence="2" id="KW-1185">Reference proteome</keyword>
<name>A0A0D6ZZT7_9AGAR</name>
<sequence length="149" mass="17099">MYTIDTIWILDEGGRNYDSSEDQPWGCARARLRRKLLANVVKEITAAIESIRVDKRKCRILVNECTALIDALTDGSLDLETHEGVFNKTERSDLGLECSKSIEKCLAARQDFTQELRTMIFMFNTNTLLEQAGQQQEMIQQQQEALRQL</sequence>